<dbReference type="EMBL" id="CAAALY010003252">
    <property type="protein sequence ID" value="VEL08142.1"/>
    <property type="molecule type" value="Genomic_DNA"/>
</dbReference>
<reference evidence="1" key="1">
    <citation type="submission" date="2018-11" db="EMBL/GenBank/DDBJ databases">
        <authorList>
            <consortium name="Pathogen Informatics"/>
        </authorList>
    </citation>
    <scope>NUCLEOTIDE SEQUENCE</scope>
</reference>
<evidence type="ECO:0000313" key="1">
    <source>
        <dbReference type="EMBL" id="VEL08142.1"/>
    </source>
</evidence>
<dbReference type="Proteomes" id="UP000784294">
    <property type="component" value="Unassembled WGS sequence"/>
</dbReference>
<evidence type="ECO:0000313" key="2">
    <source>
        <dbReference type="Proteomes" id="UP000784294"/>
    </source>
</evidence>
<keyword evidence="2" id="KW-1185">Reference proteome</keyword>
<sequence length="147" mass="16550">MLWVIGCQATNLSALDALSTNCELPEYLTGVEHTGNKWGYCILPGASSWLNPVVRARLRVNFVFTLAHRTERIYHLPSSVGLEIVWNAPFTPSFRRSGVQTSFQRCLQRTTTGISRRLLVRSTNKTLHHALSYEITVSSTMLSLKMP</sequence>
<organism evidence="1 2">
    <name type="scientific">Protopolystoma xenopodis</name>
    <dbReference type="NCBI Taxonomy" id="117903"/>
    <lineage>
        <taxon>Eukaryota</taxon>
        <taxon>Metazoa</taxon>
        <taxon>Spiralia</taxon>
        <taxon>Lophotrochozoa</taxon>
        <taxon>Platyhelminthes</taxon>
        <taxon>Monogenea</taxon>
        <taxon>Polyopisthocotylea</taxon>
        <taxon>Polystomatidea</taxon>
        <taxon>Polystomatidae</taxon>
        <taxon>Protopolystoma</taxon>
    </lineage>
</organism>
<accession>A0A448WCB4</accession>
<gene>
    <name evidence="1" type="ORF">PXEA_LOCUS1582</name>
</gene>
<comment type="caution">
    <text evidence="1">The sequence shown here is derived from an EMBL/GenBank/DDBJ whole genome shotgun (WGS) entry which is preliminary data.</text>
</comment>
<protein>
    <submittedName>
        <fullName evidence="1">Uncharacterized protein</fullName>
    </submittedName>
</protein>
<name>A0A448WCB4_9PLAT</name>
<dbReference type="AlphaFoldDB" id="A0A448WCB4"/>
<proteinExistence type="predicted"/>